<dbReference type="GO" id="GO:0003684">
    <property type="term" value="F:damaged DNA binding"/>
    <property type="evidence" value="ECO:0007669"/>
    <property type="project" value="TreeGrafter"/>
</dbReference>
<keyword evidence="2" id="KW-0227">DNA damage</keyword>
<gene>
    <name evidence="8" type="ORF">A1O3_08734</name>
</gene>
<dbReference type="InterPro" id="IPR000253">
    <property type="entry name" value="FHA_dom"/>
</dbReference>
<dbReference type="InterPro" id="IPR043014">
    <property type="entry name" value="Nibrin_BRCT2_sf"/>
</dbReference>
<dbReference type="RefSeq" id="XP_007737021.1">
    <property type="nucleotide sequence ID" value="XM_007738831.1"/>
</dbReference>
<dbReference type="HOGENOM" id="CLU_007951_0_0_1"/>
<feature type="region of interest" description="Disordered" evidence="6">
    <location>
        <begin position="589"/>
        <end position="609"/>
    </location>
</feature>
<feature type="region of interest" description="Disordered" evidence="6">
    <location>
        <begin position="367"/>
        <end position="466"/>
    </location>
</feature>
<evidence type="ECO:0000313" key="9">
    <source>
        <dbReference type="Proteomes" id="UP000019478"/>
    </source>
</evidence>
<feature type="compositionally biased region" description="Polar residues" evidence="6">
    <location>
        <begin position="546"/>
        <end position="560"/>
    </location>
</feature>
<feature type="region of interest" description="Disordered" evidence="6">
    <location>
        <begin position="504"/>
        <end position="524"/>
    </location>
</feature>
<feature type="compositionally biased region" description="Basic residues" evidence="6">
    <location>
        <begin position="646"/>
        <end position="655"/>
    </location>
</feature>
<evidence type="ECO:0000256" key="6">
    <source>
        <dbReference type="SAM" id="MobiDB-lite"/>
    </source>
</evidence>
<comment type="caution">
    <text evidence="8">The sequence shown here is derived from an EMBL/GenBank/DDBJ whole genome shotgun (WGS) entry which is preliminary data.</text>
</comment>
<name>W9XG60_9EURO</name>
<keyword evidence="9" id="KW-1185">Reference proteome</keyword>
<dbReference type="GO" id="GO:0030870">
    <property type="term" value="C:Mre11 complex"/>
    <property type="evidence" value="ECO:0007669"/>
    <property type="project" value="InterPro"/>
</dbReference>
<dbReference type="SMART" id="SM00240">
    <property type="entry name" value="FHA"/>
    <property type="match status" value="1"/>
</dbReference>
<dbReference type="eggNOG" id="ENOG502RCD5">
    <property type="taxonomic scope" value="Eukaryota"/>
</dbReference>
<dbReference type="OrthoDB" id="552194at2759"/>
<feature type="compositionally biased region" description="Basic and acidic residues" evidence="6">
    <location>
        <begin position="761"/>
        <end position="776"/>
    </location>
</feature>
<organism evidence="8 9">
    <name type="scientific">Capronia epimyces CBS 606.96</name>
    <dbReference type="NCBI Taxonomy" id="1182542"/>
    <lineage>
        <taxon>Eukaryota</taxon>
        <taxon>Fungi</taxon>
        <taxon>Dikarya</taxon>
        <taxon>Ascomycota</taxon>
        <taxon>Pezizomycotina</taxon>
        <taxon>Eurotiomycetes</taxon>
        <taxon>Chaetothyriomycetidae</taxon>
        <taxon>Chaetothyriales</taxon>
        <taxon>Herpotrichiellaceae</taxon>
        <taxon>Capronia</taxon>
    </lineage>
</organism>
<dbReference type="InterPro" id="IPR040227">
    <property type="entry name" value="Nibrin-rel"/>
</dbReference>
<feature type="region of interest" description="Disordered" evidence="6">
    <location>
        <begin position="629"/>
        <end position="663"/>
    </location>
</feature>
<dbReference type="GO" id="GO:0000724">
    <property type="term" value="P:double-strand break repair via homologous recombination"/>
    <property type="evidence" value="ECO:0007669"/>
    <property type="project" value="TreeGrafter"/>
</dbReference>
<keyword evidence="4" id="KW-0539">Nucleus</keyword>
<feature type="compositionally biased region" description="Basic residues" evidence="6">
    <location>
        <begin position="857"/>
        <end position="873"/>
    </location>
</feature>
<comment type="subcellular location">
    <subcellularLocation>
        <location evidence="1">Nucleus</location>
    </subcellularLocation>
</comment>
<sequence>MWILESNGDFLQGKRMWLKPGQKYLFGRVKREGVQFAIDHRTVSRKHFVIEVDPVKEGDAAQIHARTKIRIEDQKSKSGTSVNGELIKGASKELKSEENSIRPGTCPHEIIIKWQPCVLTFNLLKKEIKSGSLKTKQNQVQNLDIKAISDFIPEHTTHVVANKRNTAKGLLALVTGKYLVAESYLDALEYAATPTNLSQEENLSLLETDFDSAWPDPAGHLPAPGREPTIRPAETYQPDPSRITVFEGYTFVFGDQTQYDNLLPVITSGHGKALLFKVNHSEPTADELLNFLQHAAGTKRTDDSRGWSDIKVVLVRWQGKDGMQERTNTLINEAAMKMDQRAIDQSEFLDAILANDAGSLQQSIPFESTTDGRIAPPPSAANSSVTQKPAEVRENLYRPSQRVGTEPLQAEPVQQSGVDSGTEPAPSQPPSHSASQVSHVEERLTRPFSGPRFTQSSRFKNFDDGFDPDAIDDYDVEDEEQEVSVSESGLEPMVRTQLLIIKKEPQPTAGKRARSPSEQSEDAFADEIDNLLPAAAAFKRRKLTEAQANKNTSATNNQIVRQAATKKGKKEQAIDVREIVRVQRAEKEEAARREEEELENGSPFVEDKSPANLVAIVTMELPMRERSKRTIGTDSQRNENWDPRWNGRKNFKGFHRKGEPLQRRSHARKVIVPLVEVKGNTYGLGEQYWEKTQEEKEREKERKRKEEARNQKQQSQTQRSSGTRSSRTRVVSDHEEEDDSFGEDVDNPVSARPGMTQLQREAAEIVHHEIHTDTPRLTRAAGRSQASSVRTGVNDPTQRGPGVPMSSNNSTLMSGKRAASSNTSTREPKRQKTLPVTVAHAKDSDDDDDSDDLKFRFGSKARRGRGARGKGQH</sequence>
<evidence type="ECO:0000259" key="7">
    <source>
        <dbReference type="PROSITE" id="PS50006"/>
    </source>
</evidence>
<feature type="compositionally biased region" description="Low complexity" evidence="6">
    <location>
        <begin position="711"/>
        <end position="729"/>
    </location>
</feature>
<feature type="compositionally biased region" description="Acidic residues" evidence="6">
    <location>
        <begin position="734"/>
        <end position="746"/>
    </location>
</feature>
<proteinExistence type="inferred from homology"/>
<dbReference type="Gene3D" id="2.60.200.20">
    <property type="match status" value="1"/>
</dbReference>
<dbReference type="Proteomes" id="UP000019478">
    <property type="component" value="Unassembled WGS sequence"/>
</dbReference>
<evidence type="ECO:0000313" key="8">
    <source>
        <dbReference type="EMBL" id="EXJ79233.1"/>
    </source>
</evidence>
<dbReference type="InterPro" id="IPR008984">
    <property type="entry name" value="SMAD_FHA_dom_sf"/>
</dbReference>
<dbReference type="InterPro" id="IPR032429">
    <property type="entry name" value="Nibrin_BRCT2"/>
</dbReference>
<feature type="compositionally biased region" description="Polar residues" evidence="6">
    <location>
        <begin position="805"/>
        <end position="825"/>
    </location>
</feature>
<feature type="region of interest" description="Disordered" evidence="6">
    <location>
        <begin position="690"/>
        <end position="873"/>
    </location>
</feature>
<evidence type="ECO:0000256" key="4">
    <source>
        <dbReference type="ARBA" id="ARBA00023242"/>
    </source>
</evidence>
<dbReference type="EMBL" id="AMGY01000008">
    <property type="protein sequence ID" value="EXJ79233.1"/>
    <property type="molecule type" value="Genomic_DNA"/>
</dbReference>
<dbReference type="SUPFAM" id="SSF49879">
    <property type="entry name" value="SMAD/FHA domain"/>
    <property type="match status" value="1"/>
</dbReference>
<protein>
    <recommendedName>
        <fullName evidence="7">FHA domain-containing protein</fullName>
    </recommendedName>
</protein>
<dbReference type="Pfam" id="PF00498">
    <property type="entry name" value="FHA"/>
    <property type="match status" value="1"/>
</dbReference>
<feature type="region of interest" description="Disordered" evidence="6">
    <location>
        <begin position="546"/>
        <end position="566"/>
    </location>
</feature>
<evidence type="ECO:0000256" key="2">
    <source>
        <dbReference type="ARBA" id="ARBA00022763"/>
    </source>
</evidence>
<dbReference type="STRING" id="1182542.W9XG60"/>
<reference evidence="8 9" key="1">
    <citation type="submission" date="2013-03" db="EMBL/GenBank/DDBJ databases">
        <title>The Genome Sequence of Capronia epimyces CBS 606.96.</title>
        <authorList>
            <consortium name="The Broad Institute Genomics Platform"/>
            <person name="Cuomo C."/>
            <person name="de Hoog S."/>
            <person name="Gorbushina A."/>
            <person name="Walker B."/>
            <person name="Young S.K."/>
            <person name="Zeng Q."/>
            <person name="Gargeya S."/>
            <person name="Fitzgerald M."/>
            <person name="Haas B."/>
            <person name="Abouelleil A."/>
            <person name="Allen A.W."/>
            <person name="Alvarado L."/>
            <person name="Arachchi H.M."/>
            <person name="Berlin A.M."/>
            <person name="Chapman S.B."/>
            <person name="Gainer-Dewar J."/>
            <person name="Goldberg J."/>
            <person name="Griggs A."/>
            <person name="Gujja S."/>
            <person name="Hansen M."/>
            <person name="Howarth C."/>
            <person name="Imamovic A."/>
            <person name="Ireland A."/>
            <person name="Larimer J."/>
            <person name="McCowan C."/>
            <person name="Murphy C."/>
            <person name="Pearson M."/>
            <person name="Poon T.W."/>
            <person name="Priest M."/>
            <person name="Roberts A."/>
            <person name="Saif S."/>
            <person name="Shea T."/>
            <person name="Sisk P."/>
            <person name="Sykes S."/>
            <person name="Wortman J."/>
            <person name="Nusbaum C."/>
            <person name="Birren B."/>
        </authorList>
    </citation>
    <scope>NUCLEOTIDE SEQUENCE [LARGE SCALE GENOMIC DNA]</scope>
    <source>
        <strain evidence="8 9">CBS 606.96</strain>
    </source>
</reference>
<dbReference type="GO" id="GO:0007095">
    <property type="term" value="P:mitotic G2 DNA damage checkpoint signaling"/>
    <property type="evidence" value="ECO:0007669"/>
    <property type="project" value="InterPro"/>
</dbReference>
<dbReference type="AlphaFoldDB" id="W9XG60"/>
<dbReference type="PANTHER" id="PTHR12162:SF0">
    <property type="entry name" value="NIBRIN"/>
    <property type="match status" value="1"/>
</dbReference>
<dbReference type="PROSITE" id="PS50006">
    <property type="entry name" value="FHA_DOMAIN"/>
    <property type="match status" value="1"/>
</dbReference>
<dbReference type="Pfam" id="PF16508">
    <property type="entry name" value="NIBRIN_BRCT_II"/>
    <property type="match status" value="1"/>
</dbReference>
<feature type="domain" description="FHA" evidence="7">
    <location>
        <begin position="24"/>
        <end position="87"/>
    </location>
</feature>
<dbReference type="Gene3D" id="3.40.50.10980">
    <property type="entry name" value="Nibrin, BRCT2 domain"/>
    <property type="match status" value="1"/>
</dbReference>
<accession>W9XG60</accession>
<feature type="compositionally biased region" description="Basic and acidic residues" evidence="6">
    <location>
        <begin position="690"/>
        <end position="710"/>
    </location>
</feature>
<comment type="similarity">
    <text evidence="5">Belongs to the Nibrin family.</text>
</comment>
<dbReference type="PANTHER" id="PTHR12162">
    <property type="entry name" value="NIBRIN-RELATED"/>
    <property type="match status" value="1"/>
</dbReference>
<keyword evidence="3" id="KW-0234">DNA repair</keyword>
<evidence type="ECO:0000256" key="3">
    <source>
        <dbReference type="ARBA" id="ARBA00023204"/>
    </source>
</evidence>
<evidence type="ECO:0000256" key="5">
    <source>
        <dbReference type="ARBA" id="ARBA00044757"/>
    </source>
</evidence>
<dbReference type="GeneID" id="19172821"/>
<feature type="compositionally biased region" description="Polar residues" evidence="6">
    <location>
        <begin position="784"/>
        <end position="797"/>
    </location>
</feature>
<evidence type="ECO:0000256" key="1">
    <source>
        <dbReference type="ARBA" id="ARBA00004123"/>
    </source>
</evidence>